<dbReference type="GO" id="GO:0003824">
    <property type="term" value="F:catalytic activity"/>
    <property type="evidence" value="ECO:0007669"/>
    <property type="project" value="InterPro"/>
</dbReference>
<dbReference type="SUPFAM" id="SSF75304">
    <property type="entry name" value="Amidase signature (AS) enzymes"/>
    <property type="match status" value="1"/>
</dbReference>
<dbReference type="RefSeq" id="WP_353438123.1">
    <property type="nucleotide sequence ID" value="NZ_CP099959.1"/>
</dbReference>
<dbReference type="AlphaFoldDB" id="A0AAU8A0B5"/>
<sequence length="436" mass="45975">MKNLANLSASQAARALAQREIKAEDLLLDCLNQIGLRENQVHAWVSLGKEHAIRTAQELDRGAVQGILHGLPIGVKDLFDTHDLPTNYGSPIYGNNHPVCDAVSVSLMREAGAIVLGKTVTTEFASFKPGPTCNPRNLDHTPGGSSSGSAAAVADCMVPLATGSQTAASIIRPASYCGVVGYKPSYGKISIGGVKSLSVSLDTLGVFGRTVSDVALGIAAMSADHDLAKIDPLEHKVRIGICRTSDFAMAQAETAAALSLAGFAAKSFAKEGVSEITLPPSCATLTEIQTTIMLFEMAKSFTFEKLNHLDQISTTLQTIIQRGDAIKYSQYSEALTQAWRAGAELCQAFEDQFDILIAPSATGEAPHTIEQTGDPVFSRGWTLMGLPCINLTVTSGPKGLPVGVTLVAGPRRDRLLLSVAHALAQNLSDPLALNQA</sequence>
<dbReference type="InterPro" id="IPR000120">
    <property type="entry name" value="Amidase"/>
</dbReference>
<organism evidence="2">
    <name type="scientific">Polynucleobacter sp. UK-FUSCHL-C3</name>
    <dbReference type="NCBI Taxonomy" id="2955208"/>
    <lineage>
        <taxon>Bacteria</taxon>
        <taxon>Pseudomonadati</taxon>
        <taxon>Pseudomonadota</taxon>
        <taxon>Betaproteobacteria</taxon>
        <taxon>Burkholderiales</taxon>
        <taxon>Burkholderiaceae</taxon>
        <taxon>Polynucleobacter</taxon>
    </lineage>
</organism>
<proteinExistence type="predicted"/>
<name>A0AAU8A0B5_9BURK</name>
<gene>
    <name evidence="2" type="ORF">NKE59_06220</name>
</gene>
<dbReference type="InterPro" id="IPR023631">
    <property type="entry name" value="Amidase_dom"/>
</dbReference>
<dbReference type="Gene3D" id="3.90.1300.10">
    <property type="entry name" value="Amidase signature (AS) domain"/>
    <property type="match status" value="1"/>
</dbReference>
<reference evidence="2" key="1">
    <citation type="submission" date="2022-06" db="EMBL/GenBank/DDBJ databases">
        <title>New Polynucleobacter species.</title>
        <authorList>
            <person name="Hahn M.W."/>
        </authorList>
    </citation>
    <scope>NUCLEOTIDE SEQUENCE</scope>
    <source>
        <strain evidence="2">UK-FUSCHL-C3</strain>
    </source>
</reference>
<dbReference type="Pfam" id="PF01425">
    <property type="entry name" value="Amidase"/>
    <property type="match status" value="1"/>
</dbReference>
<feature type="domain" description="Amidase" evidence="1">
    <location>
        <begin position="26"/>
        <end position="417"/>
    </location>
</feature>
<dbReference type="InterPro" id="IPR036928">
    <property type="entry name" value="AS_sf"/>
</dbReference>
<dbReference type="PANTHER" id="PTHR11895:SF151">
    <property type="entry name" value="GLUTAMYL-TRNA(GLN) AMIDOTRANSFERASE SUBUNIT A"/>
    <property type="match status" value="1"/>
</dbReference>
<protein>
    <submittedName>
        <fullName evidence="2">Amidase</fullName>
    </submittedName>
</protein>
<evidence type="ECO:0000259" key="1">
    <source>
        <dbReference type="Pfam" id="PF01425"/>
    </source>
</evidence>
<dbReference type="EMBL" id="CP099959">
    <property type="protein sequence ID" value="XCC57094.1"/>
    <property type="molecule type" value="Genomic_DNA"/>
</dbReference>
<accession>A0AAU8A0B5</accession>
<dbReference type="PANTHER" id="PTHR11895">
    <property type="entry name" value="TRANSAMIDASE"/>
    <property type="match status" value="1"/>
</dbReference>
<evidence type="ECO:0000313" key="2">
    <source>
        <dbReference type="EMBL" id="XCC57094.1"/>
    </source>
</evidence>